<dbReference type="Pfam" id="PF05212">
    <property type="entry name" value="DUF707"/>
    <property type="match status" value="1"/>
</dbReference>
<evidence type="ECO:0000313" key="3">
    <source>
        <dbReference type="Proteomes" id="UP000317650"/>
    </source>
</evidence>
<reference evidence="2 3" key="1">
    <citation type="journal article" date="2019" name="Nat. Plants">
        <title>Genome sequencing of Musa balbisiana reveals subgenome evolution and function divergence in polyploid bananas.</title>
        <authorList>
            <person name="Yao X."/>
        </authorList>
    </citation>
    <scope>NUCLEOTIDE SEQUENCE [LARGE SCALE GENOMIC DNA]</scope>
    <source>
        <strain evidence="3">cv. DH-PKW</strain>
        <tissue evidence="2">Leaves</tissue>
    </source>
</reference>
<dbReference type="AlphaFoldDB" id="A0A4S8K288"/>
<keyword evidence="3" id="KW-1185">Reference proteome</keyword>
<evidence type="ECO:0000256" key="1">
    <source>
        <dbReference type="SAM" id="MobiDB-lite"/>
    </source>
</evidence>
<sequence>MLNPSLIDYELSRSPGVKLATPPGAVTDRVGHKHRSGRGKRMTCVIGGGFRHEIWLLSAQGDRIINVGVIDSEYIIHKGTPALGGDPEKMLADLSTSLSIDRATI</sequence>
<evidence type="ECO:0000313" key="2">
    <source>
        <dbReference type="EMBL" id="THU68833.1"/>
    </source>
</evidence>
<protein>
    <submittedName>
        <fullName evidence="2">Uncharacterized protein</fullName>
    </submittedName>
</protein>
<comment type="caution">
    <text evidence="2">The sequence shown here is derived from an EMBL/GenBank/DDBJ whole genome shotgun (WGS) entry which is preliminary data.</text>
</comment>
<accession>A0A4S8K288</accession>
<feature type="region of interest" description="Disordered" evidence="1">
    <location>
        <begin position="18"/>
        <end position="39"/>
    </location>
</feature>
<gene>
    <name evidence="2" type="ORF">C4D60_Mb08t08020</name>
</gene>
<dbReference type="InterPro" id="IPR007877">
    <property type="entry name" value="DUF707"/>
</dbReference>
<proteinExistence type="predicted"/>
<dbReference type="EMBL" id="PYDT01000002">
    <property type="protein sequence ID" value="THU68833.1"/>
    <property type="molecule type" value="Genomic_DNA"/>
</dbReference>
<organism evidence="2 3">
    <name type="scientific">Musa balbisiana</name>
    <name type="common">Banana</name>
    <dbReference type="NCBI Taxonomy" id="52838"/>
    <lineage>
        <taxon>Eukaryota</taxon>
        <taxon>Viridiplantae</taxon>
        <taxon>Streptophyta</taxon>
        <taxon>Embryophyta</taxon>
        <taxon>Tracheophyta</taxon>
        <taxon>Spermatophyta</taxon>
        <taxon>Magnoliopsida</taxon>
        <taxon>Liliopsida</taxon>
        <taxon>Zingiberales</taxon>
        <taxon>Musaceae</taxon>
        <taxon>Musa</taxon>
    </lineage>
</organism>
<name>A0A4S8K288_MUSBA</name>
<dbReference type="Proteomes" id="UP000317650">
    <property type="component" value="Chromosome 8"/>
</dbReference>